<evidence type="ECO:0000256" key="1">
    <source>
        <dbReference type="SAM" id="MobiDB-lite"/>
    </source>
</evidence>
<dbReference type="EMBL" id="CBTJ020000107">
    <property type="protein sequence ID" value="CDI04317.1"/>
    <property type="molecule type" value="Genomic_DNA"/>
</dbReference>
<reference evidence="3" key="2">
    <citation type="submission" date="2014-03" db="EMBL/GenBank/DDBJ databases">
        <title>Candidatus Competibacter-lineage genomes retrieved from metagenomes reveal functional metabolic diversity.</title>
        <authorList>
            <person name="McIlroy S.J."/>
            <person name="Albertsen M."/>
            <person name="Andresen E.K."/>
            <person name="Saunders A.M."/>
            <person name="Kristiansen R."/>
            <person name="Stokholm-Bjerregaard M."/>
            <person name="Nielsen K.L."/>
            <person name="Nielsen P.H."/>
        </authorList>
    </citation>
    <scope>NUCLEOTIDE SEQUENCE</scope>
    <source>
        <strain evidence="3">Run_A_D11</strain>
    </source>
</reference>
<dbReference type="AlphaFoldDB" id="W6M9M1"/>
<feature type="chain" id="PRO_5004878541" description="DUF4124 domain-containing protein" evidence="2">
    <location>
        <begin position="19"/>
        <end position="200"/>
    </location>
</feature>
<keyword evidence="4" id="KW-1185">Reference proteome</keyword>
<evidence type="ECO:0000313" key="4">
    <source>
        <dbReference type="Proteomes" id="UP000035760"/>
    </source>
</evidence>
<dbReference type="OrthoDB" id="6300212at2"/>
<protein>
    <recommendedName>
        <fullName evidence="5">DUF4124 domain-containing protein</fullName>
    </recommendedName>
</protein>
<organism evidence="3 4">
    <name type="scientific">Candidatus Competibacter denitrificans Run_A_D11</name>
    <dbReference type="NCBI Taxonomy" id="1400863"/>
    <lineage>
        <taxon>Bacteria</taxon>
        <taxon>Pseudomonadati</taxon>
        <taxon>Pseudomonadota</taxon>
        <taxon>Gammaproteobacteria</taxon>
        <taxon>Candidatus Competibacteraceae</taxon>
        <taxon>Candidatus Competibacter</taxon>
    </lineage>
</organism>
<evidence type="ECO:0008006" key="5">
    <source>
        <dbReference type="Google" id="ProtNLM"/>
    </source>
</evidence>
<keyword evidence="2" id="KW-0732">Signal</keyword>
<feature type="signal peptide" evidence="2">
    <location>
        <begin position="1"/>
        <end position="18"/>
    </location>
</feature>
<gene>
    <name evidence="3" type="ORF">BN873_940012</name>
</gene>
<accession>W6M9M1</accession>
<feature type="compositionally biased region" description="Basic and acidic residues" evidence="1">
    <location>
        <begin position="86"/>
        <end position="124"/>
    </location>
</feature>
<dbReference type="RefSeq" id="WP_139031760.1">
    <property type="nucleotide sequence ID" value="NZ_CBTJ020000107.1"/>
</dbReference>
<evidence type="ECO:0000313" key="3">
    <source>
        <dbReference type="EMBL" id="CDI04317.1"/>
    </source>
</evidence>
<comment type="caution">
    <text evidence="3">The sequence shown here is derived from an EMBL/GenBank/DDBJ whole genome shotgun (WGS) entry which is preliminary data.</text>
</comment>
<name>W6M9M1_9GAMM</name>
<sequence>MRKTVFLSCVLLACPALAGELYRWTDPETGKAIASPALPPYPIKEKVPGGQLPSGDVIKLILDENSPQYKAAVARRKAEEDQIRQKEEAMAKQKAEKEARETEERRLTAEAEAKRQAASKTREPTEDEIQTCLGFLRQGLEFKDPESVRVEDRGLITVYKDGEKNLTFKVNAKNSYGAYAGAKTYNCKYFPDGSFKINDW</sequence>
<feature type="region of interest" description="Disordered" evidence="1">
    <location>
        <begin position="86"/>
        <end position="126"/>
    </location>
</feature>
<proteinExistence type="predicted"/>
<dbReference type="Proteomes" id="UP000035760">
    <property type="component" value="Unassembled WGS sequence"/>
</dbReference>
<evidence type="ECO:0000256" key="2">
    <source>
        <dbReference type="SAM" id="SignalP"/>
    </source>
</evidence>
<reference evidence="3" key="1">
    <citation type="submission" date="2013-07" db="EMBL/GenBank/DDBJ databases">
        <authorList>
            <person name="McIlroy S."/>
        </authorList>
    </citation>
    <scope>NUCLEOTIDE SEQUENCE [LARGE SCALE GENOMIC DNA]</scope>
    <source>
        <strain evidence="3">Run_A_D11</strain>
    </source>
</reference>